<accession>A0ABS4B8I8</accession>
<protein>
    <submittedName>
        <fullName evidence="2">Uncharacterized protein</fullName>
    </submittedName>
</protein>
<dbReference type="Proteomes" id="UP000666661">
    <property type="component" value="Unassembled WGS sequence"/>
</dbReference>
<reference evidence="2 3" key="1">
    <citation type="submission" date="2021-03" db="EMBL/GenBank/DDBJ databases">
        <title>Plant growth promoting bacteria isolated from wild legumes nodules and trapping Phaseolus vulgaris L. nodules in the center and southern Mexico.</title>
        <authorList>
            <person name="Estrada P."/>
        </authorList>
    </citation>
    <scope>NUCLEOTIDE SEQUENCE [LARGE SCALE GENOMIC DNA]</scope>
    <source>
        <strain evidence="2 3">MaGu-431</strain>
    </source>
</reference>
<sequence length="86" mass="9111">MTPPETLANPIGAQGQGRAHGKQPWQTMIPLGVHKPGKMPCEKHAARVLATMGIASPEGAARATTSVKRAIVLRGARRHKQGEKQG</sequence>
<dbReference type="RefSeq" id="WP_209794545.1">
    <property type="nucleotide sequence ID" value="NZ_JAGIQF010000008.1"/>
</dbReference>
<dbReference type="EMBL" id="JAGIQF010000008">
    <property type="protein sequence ID" value="MBP0603808.1"/>
    <property type="molecule type" value="Genomic_DNA"/>
</dbReference>
<proteinExistence type="predicted"/>
<comment type="caution">
    <text evidence="2">The sequence shown here is derived from an EMBL/GenBank/DDBJ whole genome shotgun (WGS) entry which is preliminary data.</text>
</comment>
<evidence type="ECO:0000313" key="2">
    <source>
        <dbReference type="EMBL" id="MBP0603808.1"/>
    </source>
</evidence>
<keyword evidence="3" id="KW-1185">Reference proteome</keyword>
<evidence type="ECO:0000256" key="1">
    <source>
        <dbReference type="SAM" id="MobiDB-lite"/>
    </source>
</evidence>
<evidence type="ECO:0000313" key="3">
    <source>
        <dbReference type="Proteomes" id="UP000666661"/>
    </source>
</evidence>
<feature type="region of interest" description="Disordered" evidence="1">
    <location>
        <begin position="1"/>
        <end position="23"/>
    </location>
</feature>
<name>A0ABS4B8I8_9GAMM</name>
<organism evidence="2 3">
    <name type="scientific">Aeromonas sanarellii</name>
    <dbReference type="NCBI Taxonomy" id="633415"/>
    <lineage>
        <taxon>Bacteria</taxon>
        <taxon>Pseudomonadati</taxon>
        <taxon>Pseudomonadota</taxon>
        <taxon>Gammaproteobacteria</taxon>
        <taxon>Aeromonadales</taxon>
        <taxon>Aeromonadaceae</taxon>
        <taxon>Aeromonas</taxon>
    </lineage>
</organism>
<gene>
    <name evidence="2" type="ORF">J8I01_14985</name>
</gene>